<gene>
    <name evidence="1" type="ORF">EDD74_10130</name>
</gene>
<dbReference type="Proteomes" id="UP000294613">
    <property type="component" value="Unassembled WGS sequence"/>
</dbReference>
<accession>A0A4R3JUQ3</accession>
<dbReference type="EMBL" id="SLZV01000001">
    <property type="protein sequence ID" value="TCS70182.1"/>
    <property type="molecule type" value="Genomic_DNA"/>
</dbReference>
<evidence type="ECO:0000313" key="1">
    <source>
        <dbReference type="EMBL" id="TCS70182.1"/>
    </source>
</evidence>
<proteinExistence type="predicted"/>
<protein>
    <submittedName>
        <fullName evidence="1">Uncharacterized protein</fullName>
    </submittedName>
</protein>
<evidence type="ECO:0000313" key="2">
    <source>
        <dbReference type="Proteomes" id="UP000294613"/>
    </source>
</evidence>
<organism evidence="1 2">
    <name type="scientific">Faecalimonas umbilicata</name>
    <dbReference type="NCBI Taxonomy" id="1912855"/>
    <lineage>
        <taxon>Bacteria</taxon>
        <taxon>Bacillati</taxon>
        <taxon>Bacillota</taxon>
        <taxon>Clostridia</taxon>
        <taxon>Lachnospirales</taxon>
        <taxon>Lachnospiraceae</taxon>
        <taxon>Faecalimonas</taxon>
    </lineage>
</organism>
<comment type="caution">
    <text evidence="1">The sequence shown here is derived from an EMBL/GenBank/DDBJ whole genome shotgun (WGS) entry which is preliminary data.</text>
</comment>
<dbReference type="AlphaFoldDB" id="A0A4R3JUQ3"/>
<name>A0A4R3JUQ3_9FIRM</name>
<reference evidence="1 2" key="1">
    <citation type="submission" date="2019-03" db="EMBL/GenBank/DDBJ databases">
        <title>Genomic Encyclopedia of Type Strains, Phase IV (KMG-IV): sequencing the most valuable type-strain genomes for metagenomic binning, comparative biology and taxonomic classification.</title>
        <authorList>
            <person name="Goeker M."/>
        </authorList>
    </citation>
    <scope>NUCLEOTIDE SEQUENCE [LARGE SCALE GENOMIC DNA]</scope>
    <source>
        <strain evidence="1 2">DSM 103426</strain>
    </source>
</reference>
<sequence length="36" mass="4067">MTAGSGCGLSLFVFQKEHAAEKRVRIFCILWRKVAL</sequence>